<proteinExistence type="predicted"/>
<evidence type="ECO:0000259" key="1">
    <source>
        <dbReference type="PROSITE" id="PS50181"/>
    </source>
</evidence>
<dbReference type="PROSITE" id="PS50181">
    <property type="entry name" value="FBOX"/>
    <property type="match status" value="1"/>
</dbReference>
<evidence type="ECO:0000313" key="4">
    <source>
        <dbReference type="Proteomes" id="UP000230605"/>
    </source>
</evidence>
<reference evidence="2 4" key="1">
    <citation type="submission" date="2015-10" db="EMBL/GenBank/DDBJ databases">
        <title>The cercosporin biosynthetic gene cluster was horizontally transferred to several fungal lineages and shown to be expanded in Cercospora beticola based on microsynteny with recipient genomes.</title>
        <authorList>
            <person name="De Jonge R."/>
            <person name="Ebert M.K."/>
            <person name="Suttle J.C."/>
            <person name="Jurick Ii W.M."/>
            <person name="Secor G.A."/>
            <person name="Thomma B.P."/>
            <person name="Van De Peer Y."/>
            <person name="Bolton M.D."/>
        </authorList>
    </citation>
    <scope>NUCLEOTIDE SEQUENCE [LARGE SCALE GENOMIC DNA]</scope>
    <source>
        <strain evidence="2 4">09-40</strain>
    </source>
</reference>
<reference evidence="3 5" key="2">
    <citation type="submission" date="2023-09" db="EMBL/GenBank/DDBJ databases">
        <title>Complete-Gapless Cercospora beticola genome.</title>
        <authorList>
            <person name="Wyatt N.A."/>
            <person name="Spanner R.E."/>
            <person name="Bolton M.D."/>
        </authorList>
    </citation>
    <scope>NUCLEOTIDE SEQUENCE [LARGE SCALE GENOMIC DNA]</scope>
    <source>
        <strain evidence="3">Cb09-40</strain>
    </source>
</reference>
<name>A0A2G5HZC4_CERBT</name>
<dbReference type="InterPro" id="IPR036047">
    <property type="entry name" value="F-box-like_dom_sf"/>
</dbReference>
<dbReference type="Pfam" id="PF12937">
    <property type="entry name" value="F-box-like"/>
    <property type="match status" value="1"/>
</dbReference>
<feature type="domain" description="F-box" evidence="1">
    <location>
        <begin position="5"/>
        <end position="54"/>
    </location>
</feature>
<dbReference type="SUPFAM" id="SSF101908">
    <property type="entry name" value="Putative isomerase YbhE"/>
    <property type="match status" value="1"/>
</dbReference>
<evidence type="ECO:0000313" key="5">
    <source>
        <dbReference type="Proteomes" id="UP001302367"/>
    </source>
</evidence>
<accession>A0A2G5HZC4</accession>
<organism evidence="2 4">
    <name type="scientific">Cercospora beticola</name>
    <name type="common">Sugarbeet leaf spot fungus</name>
    <dbReference type="NCBI Taxonomy" id="122368"/>
    <lineage>
        <taxon>Eukaryota</taxon>
        <taxon>Fungi</taxon>
        <taxon>Dikarya</taxon>
        <taxon>Ascomycota</taxon>
        <taxon>Pezizomycotina</taxon>
        <taxon>Dothideomycetes</taxon>
        <taxon>Dothideomycetidae</taxon>
        <taxon>Mycosphaerellales</taxon>
        <taxon>Mycosphaerellaceae</taxon>
        <taxon>Cercospora</taxon>
    </lineage>
</organism>
<dbReference type="Gene3D" id="1.20.1280.50">
    <property type="match status" value="1"/>
</dbReference>
<dbReference type="Proteomes" id="UP001302367">
    <property type="component" value="Chromosome 2"/>
</dbReference>
<dbReference type="AlphaFoldDB" id="A0A2G5HZC4"/>
<evidence type="ECO:0000313" key="2">
    <source>
        <dbReference type="EMBL" id="PIA97897.1"/>
    </source>
</evidence>
<keyword evidence="5" id="KW-1185">Reference proteome</keyword>
<dbReference type="EMBL" id="LKMD01000102">
    <property type="protein sequence ID" value="PIA97897.1"/>
    <property type="molecule type" value="Genomic_DNA"/>
</dbReference>
<gene>
    <name evidence="2" type="ORF">CB0940_05542</name>
    <name evidence="3" type="ORF">RHO25_002711</name>
</gene>
<dbReference type="Proteomes" id="UP000230605">
    <property type="component" value="Chromosome 2"/>
</dbReference>
<dbReference type="SUPFAM" id="SSF81383">
    <property type="entry name" value="F-box domain"/>
    <property type="match status" value="1"/>
</dbReference>
<protein>
    <recommendedName>
        <fullName evidence="1">F-box domain-containing protein</fullName>
    </recommendedName>
</protein>
<dbReference type="EMBL" id="CP134185">
    <property type="protein sequence ID" value="WPA98100.1"/>
    <property type="molecule type" value="Genomic_DNA"/>
</dbReference>
<dbReference type="InterPro" id="IPR001810">
    <property type="entry name" value="F-box_dom"/>
</dbReference>
<evidence type="ECO:0000313" key="3">
    <source>
        <dbReference type="EMBL" id="WPA98100.1"/>
    </source>
</evidence>
<dbReference type="OrthoDB" id="550575at2759"/>
<sequence length="583" mass="64785">MAHTADPLHLLPSEVVLRILDFTPPASLAALTRLNRSWHSFIDQDHQDAIYTAKTSRPHGARDFTFLEQTQSFAKYYSGVQTWKELCKRQTLLSRNWTSRRPVTRESIIQVGNDPVWRFKPDFKRRIILSTSQAGGLSVTDMDTGELLFHMLRDVVRPFAHLEYEDGTAVFDREGNAVEVWRIDDSAASRGVLRRITVLPHERTTRGFQLSYGMLCVVSCDGLGFVYDNMLAGEPRVMTQMTIEEGATGHLHQCLDTVAWSQGTKGCHFYDKTSGRCLGVLQPAFCAAGGNTDRFFHIHHSEGGPDFQLGEGSFAGVASIFPPQNPRQNRTSEISINAGPTPVVDGEFIPLAEDEWGAGMFDGDLFAGVSRGGRVFICSNWRKALEGSTSFAANTFMIECDSDGSTFDLGGWLSVRDRRVMFEIQDRVYVVSLDDENRVISGDDKSSRPSFTLASCLSSQLAVPVSFMSLYDDCIMTTYTTLRHRDRSIFQLAQNRRGVLPTKVIRILSLAPDTAGNNEDTILGAGAGNSESQNRDYQTLLREDMLQFVQMLADEAEDVEGDVEAALELIGDVGEPEDLEALD</sequence>